<dbReference type="InterPro" id="IPR020472">
    <property type="entry name" value="WD40_PAC1"/>
</dbReference>
<gene>
    <name evidence="5" type="ORF">CPB84DRAFT_1845005</name>
</gene>
<dbReference type="CDD" id="cd00200">
    <property type="entry name" value="WD40"/>
    <property type="match status" value="1"/>
</dbReference>
<dbReference type="SUPFAM" id="SSF50998">
    <property type="entry name" value="Quinoprotein alcohol dehydrogenase-like"/>
    <property type="match status" value="1"/>
</dbReference>
<dbReference type="InterPro" id="IPR011047">
    <property type="entry name" value="Quinoprotein_ADH-like_sf"/>
</dbReference>
<dbReference type="PRINTS" id="PR00320">
    <property type="entry name" value="GPROTEINBRPT"/>
</dbReference>
<dbReference type="PANTHER" id="PTHR19879">
    <property type="entry name" value="TRANSCRIPTION INITIATION FACTOR TFIID"/>
    <property type="match status" value="1"/>
</dbReference>
<dbReference type="InterPro" id="IPR056884">
    <property type="entry name" value="NPHP3-like_N"/>
</dbReference>
<feature type="repeat" description="WD" evidence="3">
    <location>
        <begin position="930"/>
        <end position="971"/>
    </location>
</feature>
<keyword evidence="2" id="KW-0677">Repeat</keyword>
<sequence length="1080" mass="121382">MVVLPLPPHSYPQPHSVAGNKTVVQKDHISRALDVLSQVLKAATAAAAAFPPAQEFVGGIGSIVDMAKATHQNETDRKAVKKNLEEARKRLDLCKGTEKLSDEISERLLKLESDLKADVGSIDDAMNESWWRRWTEGDAQEMGKYYGQLSSTLSLFITETVISMDGRIDTLSNMAKELKCITRDNYEAISQLRADEKFKQLNQVKNVEYDAGPFGLRKPCTDKTREQILDELMTWATDDSSTQVYWLSGMAGTGKTTIAYSLCELLRNSGLLCTSFFCSRAVITSTTPRDVLPLIAFHLASYSQSFAQSLLNALREHDNANIEQKELDKQFHTLIARPAKETSLMSNMRKRCIVVFDGADEASNVQEAGKLIALFLKNAEKLPFKIFISSRRDGFIKSEFEAKTLRFILPFCFTTWRKALWKLTSDCICIRERLRRVTDVVSEADINTLAEHSGMLFVYAAVLCSFIDQGTKAEVKARLQAVLDSSPKPIPGTKKRPYDSLDQIYTSILAAAEEDSPDIWIVLLVIFTAQNPLTVSGIAGVLNLHEFQVSKVITSLHAVLAGSDSDRHPVTIFHTSFRDYLTDKSRGGDFCQLMLAPHKELVVRCLEIMEVGLKMDNICMVESKDVPRLDIETSKIRNCISEALEYSCTSWIYHLVALSEGELVLYEDDVLHFFATHTLRWIECMAWLGKLGDTVRSLRRIELDQKSSSDLRFATMDTRRCVLQCFEAIRDFPLEVYHSALVWLPQNSRILVPQEVRQQNWKVTRGILQAWDACESTLVGHSNSVTSIWNADVGKEEWKLEGHSEGHSNVVLSVAIYRDGRKVVSGSLDNTVRIWDADSGKEEWKMEGHAKSAWSVTISRDGRRVTSGSDDHSVRVWNSDTGKEEWRVKGHSGIVRAVAMSHDGRRVISGSSDFTVRLWNADTGEEERKFEGHSGTLWSVGISHDGRRIISGSEDNTMRIWNTHTGEEEMKFDGLPRYPDSVAFSGDGKKVASKFSYPDTVWIWTVETGEVEVMAYSSFNSHPEFRSSSSCSITYESAWLSCTRHSTRLWLPSFRQSFRSTASAGQTICFGHENGDLIVV</sequence>
<dbReference type="InterPro" id="IPR027417">
    <property type="entry name" value="P-loop_NTPase"/>
</dbReference>
<dbReference type="Pfam" id="PF00400">
    <property type="entry name" value="WD40"/>
    <property type="match status" value="4"/>
</dbReference>
<dbReference type="PROSITE" id="PS00678">
    <property type="entry name" value="WD_REPEATS_1"/>
    <property type="match status" value="4"/>
</dbReference>
<dbReference type="AlphaFoldDB" id="A0A9P5NVB6"/>
<evidence type="ECO:0000259" key="4">
    <source>
        <dbReference type="Pfam" id="PF24883"/>
    </source>
</evidence>
<dbReference type="InterPro" id="IPR015943">
    <property type="entry name" value="WD40/YVTN_repeat-like_dom_sf"/>
</dbReference>
<dbReference type="PANTHER" id="PTHR19879:SF9">
    <property type="entry name" value="TRANSCRIPTION INITIATION FACTOR TFIID SUBUNIT 5"/>
    <property type="match status" value="1"/>
</dbReference>
<dbReference type="InterPro" id="IPR018391">
    <property type="entry name" value="PQQ_b-propeller_rpt"/>
</dbReference>
<keyword evidence="6" id="KW-1185">Reference proteome</keyword>
<evidence type="ECO:0000256" key="1">
    <source>
        <dbReference type="ARBA" id="ARBA00022574"/>
    </source>
</evidence>
<dbReference type="PROSITE" id="PS50082">
    <property type="entry name" value="WD_REPEATS_2"/>
    <property type="match status" value="4"/>
</dbReference>
<dbReference type="Gene3D" id="2.130.10.10">
    <property type="entry name" value="YVTN repeat-like/Quinoprotein amine dehydrogenase"/>
    <property type="match status" value="2"/>
</dbReference>
<reference evidence="5" key="1">
    <citation type="submission" date="2020-11" db="EMBL/GenBank/DDBJ databases">
        <authorList>
            <consortium name="DOE Joint Genome Institute"/>
            <person name="Ahrendt S."/>
            <person name="Riley R."/>
            <person name="Andreopoulos W."/>
            <person name="LaButti K."/>
            <person name="Pangilinan J."/>
            <person name="Ruiz-duenas F.J."/>
            <person name="Barrasa J.M."/>
            <person name="Sanchez-Garcia M."/>
            <person name="Camarero S."/>
            <person name="Miyauchi S."/>
            <person name="Serrano A."/>
            <person name="Linde D."/>
            <person name="Babiker R."/>
            <person name="Drula E."/>
            <person name="Ayuso-Fernandez I."/>
            <person name="Pacheco R."/>
            <person name="Padilla G."/>
            <person name="Ferreira P."/>
            <person name="Barriuso J."/>
            <person name="Kellner H."/>
            <person name="Castanera R."/>
            <person name="Alfaro M."/>
            <person name="Ramirez L."/>
            <person name="Pisabarro A.G."/>
            <person name="Kuo A."/>
            <person name="Tritt A."/>
            <person name="Lipzen A."/>
            <person name="He G."/>
            <person name="Yan M."/>
            <person name="Ng V."/>
            <person name="Cullen D."/>
            <person name="Martin F."/>
            <person name="Rosso M.-N."/>
            <person name="Henrissat B."/>
            <person name="Hibbett D."/>
            <person name="Martinez A.T."/>
            <person name="Grigoriev I.V."/>
        </authorList>
    </citation>
    <scope>NUCLEOTIDE SEQUENCE</scope>
    <source>
        <strain evidence="5">AH 44721</strain>
    </source>
</reference>
<evidence type="ECO:0000313" key="6">
    <source>
        <dbReference type="Proteomes" id="UP000724874"/>
    </source>
</evidence>
<proteinExistence type="predicted"/>
<dbReference type="OrthoDB" id="3027122at2759"/>
<dbReference type="Gene3D" id="3.40.50.300">
    <property type="entry name" value="P-loop containing nucleotide triphosphate hydrolases"/>
    <property type="match status" value="1"/>
</dbReference>
<organism evidence="5 6">
    <name type="scientific">Gymnopilus junonius</name>
    <name type="common">Spectacular rustgill mushroom</name>
    <name type="synonym">Gymnopilus spectabilis subsp. junonius</name>
    <dbReference type="NCBI Taxonomy" id="109634"/>
    <lineage>
        <taxon>Eukaryota</taxon>
        <taxon>Fungi</taxon>
        <taxon>Dikarya</taxon>
        <taxon>Basidiomycota</taxon>
        <taxon>Agaricomycotina</taxon>
        <taxon>Agaricomycetes</taxon>
        <taxon>Agaricomycetidae</taxon>
        <taxon>Agaricales</taxon>
        <taxon>Agaricineae</taxon>
        <taxon>Hymenogastraceae</taxon>
        <taxon>Gymnopilus</taxon>
    </lineage>
</organism>
<dbReference type="PROSITE" id="PS50294">
    <property type="entry name" value="WD_REPEATS_REGION"/>
    <property type="match status" value="4"/>
</dbReference>
<feature type="repeat" description="WD" evidence="3">
    <location>
        <begin position="888"/>
        <end position="929"/>
    </location>
</feature>
<feature type="domain" description="Nephrocystin 3-like N-terminal" evidence="4">
    <location>
        <begin position="228"/>
        <end position="391"/>
    </location>
</feature>
<accession>A0A9P5NVB6</accession>
<feature type="repeat" description="WD" evidence="3">
    <location>
        <begin position="846"/>
        <end position="887"/>
    </location>
</feature>
<dbReference type="SMART" id="SM00320">
    <property type="entry name" value="WD40"/>
    <property type="match status" value="5"/>
</dbReference>
<name>A0A9P5NVB6_GYMJU</name>
<evidence type="ECO:0000256" key="2">
    <source>
        <dbReference type="ARBA" id="ARBA00022737"/>
    </source>
</evidence>
<evidence type="ECO:0000256" key="3">
    <source>
        <dbReference type="PROSITE-ProRule" id="PRU00221"/>
    </source>
</evidence>
<keyword evidence="1 3" id="KW-0853">WD repeat</keyword>
<dbReference type="Pfam" id="PF24883">
    <property type="entry name" value="NPHP3_N"/>
    <property type="match status" value="1"/>
</dbReference>
<dbReference type="Proteomes" id="UP000724874">
    <property type="component" value="Unassembled WGS sequence"/>
</dbReference>
<comment type="caution">
    <text evidence="5">The sequence shown here is derived from an EMBL/GenBank/DDBJ whole genome shotgun (WGS) entry which is preliminary data.</text>
</comment>
<feature type="repeat" description="WD" evidence="3">
    <location>
        <begin position="804"/>
        <end position="845"/>
    </location>
</feature>
<evidence type="ECO:0000313" key="5">
    <source>
        <dbReference type="EMBL" id="KAF8905197.1"/>
    </source>
</evidence>
<dbReference type="EMBL" id="JADNYJ010000023">
    <property type="protein sequence ID" value="KAF8905197.1"/>
    <property type="molecule type" value="Genomic_DNA"/>
</dbReference>
<dbReference type="InterPro" id="IPR019775">
    <property type="entry name" value="WD40_repeat_CS"/>
</dbReference>
<protein>
    <recommendedName>
        <fullName evidence="4">Nephrocystin 3-like N-terminal domain-containing protein</fullName>
    </recommendedName>
</protein>
<dbReference type="InterPro" id="IPR001680">
    <property type="entry name" value="WD40_rpt"/>
</dbReference>
<dbReference type="SUPFAM" id="SSF52540">
    <property type="entry name" value="P-loop containing nucleoside triphosphate hydrolases"/>
    <property type="match status" value="1"/>
</dbReference>
<dbReference type="SMART" id="SM00564">
    <property type="entry name" value="PQQ"/>
    <property type="match status" value="4"/>
</dbReference>